<dbReference type="AlphaFoldDB" id="A0A0A2L8Q5"/>
<feature type="compositionally biased region" description="Gly residues" evidence="4">
    <location>
        <begin position="218"/>
        <end position="231"/>
    </location>
</feature>
<evidence type="ECO:0000256" key="1">
    <source>
        <dbReference type="ARBA" id="ARBA00023016"/>
    </source>
</evidence>
<dbReference type="PANTHER" id="PTHR11527">
    <property type="entry name" value="HEAT-SHOCK PROTEIN 20 FAMILY MEMBER"/>
    <property type="match status" value="1"/>
</dbReference>
<dbReference type="PROSITE" id="PS01031">
    <property type="entry name" value="SHSP"/>
    <property type="match status" value="1"/>
</dbReference>
<dbReference type="EMBL" id="JQGA01000467">
    <property type="protein sequence ID" value="KGO75556.1"/>
    <property type="molecule type" value="Genomic_DNA"/>
</dbReference>
<dbReference type="SUPFAM" id="SSF49764">
    <property type="entry name" value="HSP20-like chaperones"/>
    <property type="match status" value="1"/>
</dbReference>
<dbReference type="InterPro" id="IPR008978">
    <property type="entry name" value="HSP20-like_chaperone"/>
</dbReference>
<comment type="caution">
    <text evidence="6">The sequence shown here is derived from an EMBL/GenBank/DDBJ whole genome shotgun (WGS) entry which is preliminary data.</text>
</comment>
<organism evidence="6 7">
    <name type="scientific">Penicillium italicum</name>
    <name type="common">Blue mold</name>
    <dbReference type="NCBI Taxonomy" id="40296"/>
    <lineage>
        <taxon>Eukaryota</taxon>
        <taxon>Fungi</taxon>
        <taxon>Dikarya</taxon>
        <taxon>Ascomycota</taxon>
        <taxon>Pezizomycotina</taxon>
        <taxon>Eurotiomycetes</taxon>
        <taxon>Eurotiomycetidae</taxon>
        <taxon>Eurotiales</taxon>
        <taxon>Aspergillaceae</taxon>
        <taxon>Penicillium</taxon>
    </lineage>
</organism>
<dbReference type="Proteomes" id="UP000030104">
    <property type="component" value="Unassembled WGS sequence"/>
</dbReference>
<protein>
    <submittedName>
        <fullName evidence="6">HSP20-like chaperone</fullName>
    </submittedName>
</protein>
<dbReference type="PhylomeDB" id="A0A0A2L8Q5"/>
<dbReference type="OMA" id="KPYPSPW"/>
<evidence type="ECO:0000259" key="5">
    <source>
        <dbReference type="PROSITE" id="PS01031"/>
    </source>
</evidence>
<feature type="region of interest" description="Disordered" evidence="4">
    <location>
        <begin position="21"/>
        <end position="56"/>
    </location>
</feature>
<name>A0A0A2L8Q5_PENIT</name>
<proteinExistence type="inferred from homology"/>
<dbReference type="InterPro" id="IPR031107">
    <property type="entry name" value="Small_HSP"/>
</dbReference>
<dbReference type="STRING" id="40296.A0A0A2L8Q5"/>
<keyword evidence="1" id="KW-0346">Stress response</keyword>
<dbReference type="CDD" id="cd06464">
    <property type="entry name" value="ACD_sHsps-like"/>
    <property type="match status" value="1"/>
</dbReference>
<reference evidence="6 7" key="1">
    <citation type="journal article" date="2015" name="Mol. Plant Microbe Interact.">
        <title>Genome, transcriptome, and functional analyses of Penicillium expansum provide new insights into secondary metabolism and pathogenicity.</title>
        <authorList>
            <person name="Ballester A.R."/>
            <person name="Marcet-Houben M."/>
            <person name="Levin E."/>
            <person name="Sela N."/>
            <person name="Selma-Lazaro C."/>
            <person name="Carmona L."/>
            <person name="Wisniewski M."/>
            <person name="Droby S."/>
            <person name="Gonzalez-Candelas L."/>
            <person name="Gabaldon T."/>
        </authorList>
    </citation>
    <scope>NUCLEOTIDE SEQUENCE [LARGE SCALE GENOMIC DNA]</scope>
    <source>
        <strain evidence="6 7">PHI-1</strain>
    </source>
</reference>
<sequence>MSIKALNQNLTSLEFAPNMDEQCSSHPFFPSHGEGDHPYPNPGSFQSGNGQAGNPGHPYASMLCQFTDVGLLNEANNEIGDASASRKPYPYPGPQGHYPPHHFTGQAQQPHTYRGPAEGRNRHASPWDCDKSKPYPYPGPADGHKPHPHPGQVPWRQPHPSPWEDDNKSKPSFPRQPYQFPGGSHGAGPFHQQPCRYPGSPQDGTSFPHQPYPFPSGQHGGHGNRGWGGRDSFGQASFGGPSFGGYGRGGFEAPNAPHGPWGSRQTMSQPPPYMFPSTASDKYTPEVDLFDTPEAFVLHVPLPGAKKEDIEVNWDPKTVVLNITGVISRPGSEDLVKMIVLDERKLGAFERKVRLGSTVNPPKVDGDAISARFEDGVLVVEVPKTEPDDVDVKKVEVE</sequence>
<evidence type="ECO:0000313" key="7">
    <source>
        <dbReference type="Proteomes" id="UP000030104"/>
    </source>
</evidence>
<comment type="similarity">
    <text evidence="2 3">Belongs to the small heat shock protein (HSP20) family.</text>
</comment>
<feature type="domain" description="SHSP" evidence="5">
    <location>
        <begin position="278"/>
        <end position="398"/>
    </location>
</feature>
<keyword evidence="7" id="KW-1185">Reference proteome</keyword>
<dbReference type="InterPro" id="IPR002068">
    <property type="entry name" value="A-crystallin/Hsp20_dom"/>
</dbReference>
<evidence type="ECO:0000313" key="6">
    <source>
        <dbReference type="EMBL" id="KGO75556.1"/>
    </source>
</evidence>
<feature type="region of interest" description="Disordered" evidence="4">
    <location>
        <begin position="81"/>
        <end position="247"/>
    </location>
</feature>
<evidence type="ECO:0000256" key="4">
    <source>
        <dbReference type="SAM" id="MobiDB-lite"/>
    </source>
</evidence>
<dbReference type="HOGENOM" id="CLU_690979_0_0_1"/>
<gene>
    <name evidence="6" type="ORF">PITC_081770</name>
</gene>
<evidence type="ECO:0000256" key="2">
    <source>
        <dbReference type="PROSITE-ProRule" id="PRU00285"/>
    </source>
</evidence>
<dbReference type="OrthoDB" id="5511210at2759"/>
<dbReference type="Pfam" id="PF00011">
    <property type="entry name" value="HSP20"/>
    <property type="match status" value="1"/>
</dbReference>
<evidence type="ECO:0000256" key="3">
    <source>
        <dbReference type="RuleBase" id="RU003616"/>
    </source>
</evidence>
<accession>A0A0A2L8Q5</accession>
<dbReference type="Gene3D" id="2.60.40.790">
    <property type="match status" value="1"/>
</dbReference>